<reference evidence="1 2" key="1">
    <citation type="submission" date="2017-06" db="EMBL/GenBank/DDBJ databases">
        <title>Genome Sequencing of the methanotroph Methylovulum psychrotolerants str. HV10-M2 isolated from a high-altitude environment.</title>
        <authorList>
            <person name="Mateos-Rivera A."/>
        </authorList>
    </citation>
    <scope>NUCLEOTIDE SEQUENCE [LARGE SCALE GENOMIC DNA]</scope>
    <source>
        <strain evidence="1 2">HV10_M2</strain>
    </source>
</reference>
<protein>
    <submittedName>
        <fullName evidence="1">Uncharacterized protein</fullName>
    </submittedName>
</protein>
<dbReference type="KEGG" id="mpsy:CEK71_07435"/>
<dbReference type="AlphaFoldDB" id="A0A1Z4BXD3"/>
<dbReference type="RefSeq" id="WP_088618797.1">
    <property type="nucleotide sequence ID" value="NZ_CP022129.1"/>
</dbReference>
<dbReference type="EMBL" id="CP022129">
    <property type="protein sequence ID" value="ASF45922.1"/>
    <property type="molecule type" value="Genomic_DNA"/>
</dbReference>
<sequence>MVDTYTPRQLDYFKSTLVILNAALTDTPLAADPLPLAAAEALAPPPAPTIPEPAAALTLAEAAPVMALASSAVDSEPLPEAITTVAGTPTCAVFFQALPWQADPMAPIMAASAEPSVAAVLTLPVEPLPEPIKPVEGKPSQAFFRALPWQGTTVSVSFTDAALPPAQMPKASKAFFRTLPWQGHSAAPGINSGDFAGIAAIATQTALQAAQRSVGKQGIPAASFFKALPWSSRV</sequence>
<gene>
    <name evidence="1" type="ORF">CEK71_07435</name>
</gene>
<evidence type="ECO:0000313" key="2">
    <source>
        <dbReference type="Proteomes" id="UP000197019"/>
    </source>
</evidence>
<name>A0A1Z4BXD3_9GAMM</name>
<organism evidence="1 2">
    <name type="scientific">Methylovulum psychrotolerans</name>
    <dbReference type="NCBI Taxonomy" id="1704499"/>
    <lineage>
        <taxon>Bacteria</taxon>
        <taxon>Pseudomonadati</taxon>
        <taxon>Pseudomonadota</taxon>
        <taxon>Gammaproteobacteria</taxon>
        <taxon>Methylococcales</taxon>
        <taxon>Methylococcaceae</taxon>
        <taxon>Methylovulum</taxon>
    </lineage>
</organism>
<evidence type="ECO:0000313" key="1">
    <source>
        <dbReference type="EMBL" id="ASF45922.1"/>
    </source>
</evidence>
<keyword evidence="2" id="KW-1185">Reference proteome</keyword>
<accession>A0A1Z4BXD3</accession>
<proteinExistence type="predicted"/>
<dbReference type="Proteomes" id="UP000197019">
    <property type="component" value="Chromosome"/>
</dbReference>